<organism evidence="1 2">
    <name type="scientific">Musa troglodytarum</name>
    <name type="common">fe'i banana</name>
    <dbReference type="NCBI Taxonomy" id="320322"/>
    <lineage>
        <taxon>Eukaryota</taxon>
        <taxon>Viridiplantae</taxon>
        <taxon>Streptophyta</taxon>
        <taxon>Embryophyta</taxon>
        <taxon>Tracheophyta</taxon>
        <taxon>Spermatophyta</taxon>
        <taxon>Magnoliopsida</taxon>
        <taxon>Liliopsida</taxon>
        <taxon>Zingiberales</taxon>
        <taxon>Musaceae</taxon>
        <taxon>Musa</taxon>
    </lineage>
</organism>
<accession>A0A9E7EIA8</accession>
<protein>
    <submittedName>
        <fullName evidence="1">Uncharacterized protein</fullName>
    </submittedName>
</protein>
<keyword evidence="2" id="KW-1185">Reference proteome</keyword>
<sequence length="99" mass="11381">MCPSSPCCIIVKTMHPLSSKGQRERRRIGTRIRELPMTIIETLEKARNYNWGRIVWLSSSSLLSLLRSMMMTSCCCLCQSLIKEGACISILYQKQPTRR</sequence>
<dbReference type="Proteomes" id="UP001055439">
    <property type="component" value="Chromosome 10"/>
</dbReference>
<evidence type="ECO:0000313" key="1">
    <source>
        <dbReference type="EMBL" id="URD77904.1"/>
    </source>
</evidence>
<dbReference type="AlphaFoldDB" id="A0A9E7EIA8"/>
<reference evidence="1" key="1">
    <citation type="submission" date="2022-05" db="EMBL/GenBank/DDBJ databases">
        <title>The Musa troglodytarum L. genome provides insights into the mechanism of non-climacteric behaviour and enrichment of carotenoids.</title>
        <authorList>
            <person name="Wang J."/>
        </authorList>
    </citation>
    <scope>NUCLEOTIDE SEQUENCE</scope>
    <source>
        <tissue evidence="1">Leaf</tissue>
    </source>
</reference>
<gene>
    <name evidence="1" type="ORF">MUK42_02840</name>
</gene>
<name>A0A9E7EIA8_9LILI</name>
<proteinExistence type="predicted"/>
<evidence type="ECO:0000313" key="2">
    <source>
        <dbReference type="Proteomes" id="UP001055439"/>
    </source>
</evidence>
<dbReference type="EMBL" id="CP097503">
    <property type="protein sequence ID" value="URD77904.1"/>
    <property type="molecule type" value="Genomic_DNA"/>
</dbReference>